<evidence type="ECO:0000259" key="4">
    <source>
        <dbReference type="Pfam" id="PF25876"/>
    </source>
</evidence>
<dbReference type="GO" id="GO:0046677">
    <property type="term" value="P:response to antibiotic"/>
    <property type="evidence" value="ECO:0007669"/>
    <property type="project" value="TreeGrafter"/>
</dbReference>
<dbReference type="EMBL" id="JAGKSB010000012">
    <property type="protein sequence ID" value="MBP3944019.1"/>
    <property type="molecule type" value="Genomic_DNA"/>
</dbReference>
<dbReference type="Gene3D" id="2.40.30.170">
    <property type="match status" value="1"/>
</dbReference>
<dbReference type="SUPFAM" id="SSF111369">
    <property type="entry name" value="HlyD-like secretion proteins"/>
    <property type="match status" value="1"/>
</dbReference>
<dbReference type="Pfam" id="PF25876">
    <property type="entry name" value="HH_MFP_RND"/>
    <property type="match status" value="1"/>
</dbReference>
<dbReference type="NCBIfam" id="TIGR01730">
    <property type="entry name" value="RND_mfp"/>
    <property type="match status" value="1"/>
</dbReference>
<dbReference type="Gene3D" id="2.40.50.100">
    <property type="match status" value="1"/>
</dbReference>
<organism evidence="8 9">
    <name type="scientific">Rhinopithecimicrobium faecis</name>
    <dbReference type="NCBI Taxonomy" id="2820698"/>
    <lineage>
        <taxon>Bacteria</taxon>
        <taxon>Pseudomonadati</taxon>
        <taxon>Bacteroidota</taxon>
        <taxon>Sphingobacteriia</taxon>
        <taxon>Sphingobacteriales</taxon>
        <taxon>Sphingobacteriaceae</taxon>
        <taxon>Rhinopithecimicrobium</taxon>
    </lineage>
</organism>
<evidence type="ECO:0000313" key="9">
    <source>
        <dbReference type="Proteomes" id="UP000679691"/>
    </source>
</evidence>
<keyword evidence="9" id="KW-1185">Reference proteome</keyword>
<keyword evidence="3" id="KW-0732">Signal</keyword>
<dbReference type="Pfam" id="PF25967">
    <property type="entry name" value="RND-MFP_C"/>
    <property type="match status" value="1"/>
</dbReference>
<dbReference type="InterPro" id="IPR058627">
    <property type="entry name" value="MdtA-like_C"/>
</dbReference>
<feature type="chain" id="PRO_5035873088" evidence="3">
    <location>
        <begin position="20"/>
        <end position="385"/>
    </location>
</feature>
<comment type="similarity">
    <text evidence="2">Belongs to the membrane fusion protein (MFP) (TC 8.A.1) family.</text>
</comment>
<comment type="subcellular location">
    <subcellularLocation>
        <location evidence="1">Cell envelope</location>
    </subcellularLocation>
</comment>
<dbReference type="InterPro" id="IPR058625">
    <property type="entry name" value="MdtA-like_BSH"/>
</dbReference>
<dbReference type="InterPro" id="IPR006143">
    <property type="entry name" value="RND_pump_MFP"/>
</dbReference>
<dbReference type="GO" id="GO:0022857">
    <property type="term" value="F:transmembrane transporter activity"/>
    <property type="evidence" value="ECO:0007669"/>
    <property type="project" value="InterPro"/>
</dbReference>
<comment type="caution">
    <text evidence="8">The sequence shown here is derived from an EMBL/GenBank/DDBJ whole genome shotgun (WGS) entry which is preliminary data.</text>
</comment>
<evidence type="ECO:0000256" key="2">
    <source>
        <dbReference type="ARBA" id="ARBA00009477"/>
    </source>
</evidence>
<evidence type="ECO:0000259" key="5">
    <source>
        <dbReference type="Pfam" id="PF25917"/>
    </source>
</evidence>
<evidence type="ECO:0000256" key="1">
    <source>
        <dbReference type="ARBA" id="ARBA00004196"/>
    </source>
</evidence>
<dbReference type="Proteomes" id="UP000679691">
    <property type="component" value="Unassembled WGS sequence"/>
</dbReference>
<dbReference type="AlphaFoldDB" id="A0A8T4HAT5"/>
<feature type="domain" description="Multidrug resistance protein MdtA-like beta-barrel" evidence="6">
    <location>
        <begin position="212"/>
        <end position="292"/>
    </location>
</feature>
<evidence type="ECO:0000256" key="3">
    <source>
        <dbReference type="SAM" id="SignalP"/>
    </source>
</evidence>
<dbReference type="GO" id="GO:0030313">
    <property type="term" value="C:cell envelope"/>
    <property type="evidence" value="ECO:0007669"/>
    <property type="project" value="UniProtKB-SubCell"/>
</dbReference>
<dbReference type="Gene3D" id="1.10.287.470">
    <property type="entry name" value="Helix hairpin bin"/>
    <property type="match status" value="1"/>
</dbReference>
<feature type="domain" description="Multidrug resistance protein MdtA-like barrel-sandwich hybrid" evidence="5">
    <location>
        <begin position="66"/>
        <end position="203"/>
    </location>
</feature>
<evidence type="ECO:0000259" key="6">
    <source>
        <dbReference type="Pfam" id="PF25944"/>
    </source>
</evidence>
<dbReference type="RefSeq" id="WP_353547526.1">
    <property type="nucleotide sequence ID" value="NZ_JAGKSB010000012.1"/>
</dbReference>
<accession>A0A8T4HAT5</accession>
<dbReference type="GO" id="GO:0005886">
    <property type="term" value="C:plasma membrane"/>
    <property type="evidence" value="ECO:0007669"/>
    <property type="project" value="TreeGrafter"/>
</dbReference>
<dbReference type="Gene3D" id="2.40.420.20">
    <property type="match status" value="1"/>
</dbReference>
<dbReference type="InterPro" id="IPR058626">
    <property type="entry name" value="MdtA-like_b-barrel"/>
</dbReference>
<gene>
    <name evidence="8" type="ORF">J5U18_10680</name>
</gene>
<dbReference type="PROSITE" id="PS51257">
    <property type="entry name" value="PROKAR_LIPOPROTEIN"/>
    <property type="match status" value="1"/>
</dbReference>
<reference evidence="8" key="1">
    <citation type="submission" date="2021-03" db="EMBL/GenBank/DDBJ databases">
        <authorList>
            <person name="Lu T."/>
            <person name="Wang Q."/>
            <person name="Han X."/>
        </authorList>
    </citation>
    <scope>NUCLEOTIDE SEQUENCE</scope>
    <source>
        <strain evidence="8">WQ 2009</strain>
    </source>
</reference>
<proteinExistence type="inferred from homology"/>
<dbReference type="PANTHER" id="PTHR30158">
    <property type="entry name" value="ACRA/E-RELATED COMPONENT OF DRUG EFFLUX TRANSPORTER"/>
    <property type="match status" value="1"/>
</dbReference>
<evidence type="ECO:0000259" key="7">
    <source>
        <dbReference type="Pfam" id="PF25967"/>
    </source>
</evidence>
<dbReference type="Pfam" id="PF25944">
    <property type="entry name" value="Beta-barrel_RND"/>
    <property type="match status" value="1"/>
</dbReference>
<feature type="signal peptide" evidence="3">
    <location>
        <begin position="1"/>
        <end position="19"/>
    </location>
</feature>
<dbReference type="InterPro" id="IPR058624">
    <property type="entry name" value="MdtA-like_HH"/>
</dbReference>
<sequence length="385" mass="40486">MNRKLLLAALFIGSTLVWQSCGNKSAGQGAAQQAPAERVVQVTFGQVTEEVVTGVQSYPATAVPLNEAELRAEVSGYITAIYVTDGALVTKGQKLYEIDRTRYIAAVNQAKAALEIAKSNYDKVSRDLVRYRNLAAKDAIAKQTLDYAITDLSNQEAQVASAKAALVTAQTDLNRSTIIAPFTGAVGISQVRQGALVSAGTTILNTLSSTNPVAVEFQVAERDLNQFIALQKGGKTSAISVVLPDGQTYEAAGTVSTIDRAVDSQTGTIKVRASFSNPTNALRAGMNLTLNVNSTSASQELVIPFKAVQDQLGVYNVFVVTDSSTAEHRQVELGLKIDDKVVVKSGLKAGEKIVTDGIINVQTGVKVTEAAPATQGANGAPAAKK</sequence>
<dbReference type="Pfam" id="PF25917">
    <property type="entry name" value="BSH_RND"/>
    <property type="match status" value="1"/>
</dbReference>
<evidence type="ECO:0000313" key="8">
    <source>
        <dbReference type="EMBL" id="MBP3944019.1"/>
    </source>
</evidence>
<feature type="domain" description="Multidrug resistance protein MdtA-like C-terminal permuted SH3" evidence="7">
    <location>
        <begin position="301"/>
        <end position="358"/>
    </location>
</feature>
<feature type="domain" description="Multidrug resistance protein MdtA-like alpha-helical hairpin" evidence="4">
    <location>
        <begin position="107"/>
        <end position="174"/>
    </location>
</feature>
<name>A0A8T4HAT5_9SPHI</name>
<protein>
    <submittedName>
        <fullName evidence="8">Efflux RND transporter periplasmic adaptor subunit</fullName>
    </submittedName>
</protein>